<feature type="domain" description="HTH lacI-type" evidence="4">
    <location>
        <begin position="2"/>
        <end position="43"/>
    </location>
</feature>
<dbReference type="Pfam" id="PF00356">
    <property type="entry name" value="LacI"/>
    <property type="match status" value="1"/>
</dbReference>
<proteinExistence type="predicted"/>
<dbReference type="CDD" id="cd01392">
    <property type="entry name" value="HTH_LacI"/>
    <property type="match status" value="1"/>
</dbReference>
<reference evidence="5 6" key="1">
    <citation type="submission" date="2020-08" db="EMBL/GenBank/DDBJ databases">
        <title>Genomic Encyclopedia of Type Strains, Phase IV (KMG-IV): sequencing the most valuable type-strain genomes for metagenomic binning, comparative biology and taxonomic classification.</title>
        <authorList>
            <person name="Goeker M."/>
        </authorList>
    </citation>
    <scope>NUCLEOTIDE SEQUENCE [LARGE SCALE GENOMIC DNA]</scope>
    <source>
        <strain evidence="5 6">DSM 2461</strain>
    </source>
</reference>
<dbReference type="GO" id="GO:0000976">
    <property type="term" value="F:transcription cis-regulatory region binding"/>
    <property type="evidence" value="ECO:0007669"/>
    <property type="project" value="TreeGrafter"/>
</dbReference>
<accession>A0A841R7D2</accession>
<keyword evidence="1" id="KW-0805">Transcription regulation</keyword>
<name>A0A841R7D2_9SPIO</name>
<evidence type="ECO:0000313" key="6">
    <source>
        <dbReference type="Proteomes" id="UP000587760"/>
    </source>
</evidence>
<dbReference type="SMART" id="SM00354">
    <property type="entry name" value="HTH_LACI"/>
    <property type="match status" value="1"/>
</dbReference>
<keyword evidence="6" id="KW-1185">Reference proteome</keyword>
<dbReference type="InterPro" id="IPR000843">
    <property type="entry name" value="HTH_LacI"/>
</dbReference>
<dbReference type="PANTHER" id="PTHR30146">
    <property type="entry name" value="LACI-RELATED TRANSCRIPTIONAL REPRESSOR"/>
    <property type="match status" value="1"/>
</dbReference>
<dbReference type="PANTHER" id="PTHR30146:SF109">
    <property type="entry name" value="HTH-TYPE TRANSCRIPTIONAL REGULATOR GALS"/>
    <property type="match status" value="1"/>
</dbReference>
<gene>
    <name evidence="5" type="ORF">HNR50_001413</name>
</gene>
<dbReference type="PRINTS" id="PR00036">
    <property type="entry name" value="HTHLACI"/>
</dbReference>
<dbReference type="SUPFAM" id="SSF47413">
    <property type="entry name" value="lambda repressor-like DNA-binding domains"/>
    <property type="match status" value="1"/>
</dbReference>
<dbReference type="GO" id="GO:0003700">
    <property type="term" value="F:DNA-binding transcription factor activity"/>
    <property type="evidence" value="ECO:0007669"/>
    <property type="project" value="TreeGrafter"/>
</dbReference>
<dbReference type="InterPro" id="IPR046335">
    <property type="entry name" value="LacI/GalR-like_sensor"/>
</dbReference>
<evidence type="ECO:0000259" key="4">
    <source>
        <dbReference type="PROSITE" id="PS50932"/>
    </source>
</evidence>
<evidence type="ECO:0000256" key="2">
    <source>
        <dbReference type="ARBA" id="ARBA00023125"/>
    </source>
</evidence>
<dbReference type="PROSITE" id="PS50932">
    <property type="entry name" value="HTH_LACI_2"/>
    <property type="match status" value="1"/>
</dbReference>
<dbReference type="AlphaFoldDB" id="A0A841R7D2"/>
<sequence length="335" mass="37609">MVTLKDISEITGVSISTVSRVLNNRGKISEETKRLVLGAADELMFKKGVVSQKTGQISYRLAIFYPNKGEYFHNDPSSSSDIRSIQSELLQKGHTVELIPHFLSEDRGMEKLIESINRNKIDSFILSDPPPEKKVLKGLEKITIPFIITNGIFRSSSLNQIDFDNYSGMKRLSEYILSKGHRKIGILMGPENRSVNRNRVDGLKDAFKELNLKIDSKLVKNCEFSMESGYAGAKDLLAEKKEISALICFSDYIALGAMKACKETGFRIPDDISIVGFDDISFSEFSDPPLTTVKRHSEQFYSFIAKALHDLIKYGDSISSFNVLFNTELINRHSG</sequence>
<keyword evidence="2" id="KW-0238">DNA-binding</keyword>
<organism evidence="5 6">
    <name type="scientific">Spirochaeta isovalerica</name>
    <dbReference type="NCBI Taxonomy" id="150"/>
    <lineage>
        <taxon>Bacteria</taxon>
        <taxon>Pseudomonadati</taxon>
        <taxon>Spirochaetota</taxon>
        <taxon>Spirochaetia</taxon>
        <taxon>Spirochaetales</taxon>
        <taxon>Spirochaetaceae</taxon>
        <taxon>Spirochaeta</taxon>
    </lineage>
</organism>
<dbReference type="InterPro" id="IPR010982">
    <property type="entry name" value="Lambda_DNA-bd_dom_sf"/>
</dbReference>
<dbReference type="RefSeq" id="WP_184745264.1">
    <property type="nucleotide sequence ID" value="NZ_JACHGJ010000002.1"/>
</dbReference>
<dbReference type="Proteomes" id="UP000587760">
    <property type="component" value="Unassembled WGS sequence"/>
</dbReference>
<dbReference type="EMBL" id="JACHGJ010000002">
    <property type="protein sequence ID" value="MBB6479755.1"/>
    <property type="molecule type" value="Genomic_DNA"/>
</dbReference>
<protein>
    <submittedName>
        <fullName evidence="5">LacI family transcriptional regulator/LacI family repressor for deo operon, udp, cdd, tsx, nupC, and nupG</fullName>
    </submittedName>
</protein>
<evidence type="ECO:0000256" key="1">
    <source>
        <dbReference type="ARBA" id="ARBA00023015"/>
    </source>
</evidence>
<dbReference type="CDD" id="cd06267">
    <property type="entry name" value="PBP1_LacI_sugar_binding-like"/>
    <property type="match status" value="1"/>
</dbReference>
<dbReference type="Gene3D" id="3.40.50.2300">
    <property type="match status" value="2"/>
</dbReference>
<keyword evidence="3" id="KW-0804">Transcription</keyword>
<dbReference type="Gene3D" id="1.10.260.40">
    <property type="entry name" value="lambda repressor-like DNA-binding domains"/>
    <property type="match status" value="1"/>
</dbReference>
<comment type="caution">
    <text evidence="5">The sequence shown here is derived from an EMBL/GenBank/DDBJ whole genome shotgun (WGS) entry which is preliminary data.</text>
</comment>
<dbReference type="Pfam" id="PF13377">
    <property type="entry name" value="Peripla_BP_3"/>
    <property type="match status" value="1"/>
</dbReference>
<dbReference type="SUPFAM" id="SSF53822">
    <property type="entry name" value="Periplasmic binding protein-like I"/>
    <property type="match status" value="1"/>
</dbReference>
<evidence type="ECO:0000313" key="5">
    <source>
        <dbReference type="EMBL" id="MBB6479755.1"/>
    </source>
</evidence>
<dbReference type="InterPro" id="IPR028082">
    <property type="entry name" value="Peripla_BP_I"/>
</dbReference>
<evidence type="ECO:0000256" key="3">
    <source>
        <dbReference type="ARBA" id="ARBA00023163"/>
    </source>
</evidence>